<feature type="binding site" evidence="11">
    <location>
        <position position="88"/>
    </location>
    <ligand>
        <name>Zn(2+)</name>
        <dbReference type="ChEBI" id="CHEBI:29105"/>
    </ligand>
</feature>
<dbReference type="InterPro" id="IPR036390">
    <property type="entry name" value="WH_DNA-bd_sf"/>
</dbReference>
<dbReference type="Pfam" id="PF01475">
    <property type="entry name" value="FUR"/>
    <property type="match status" value="1"/>
</dbReference>
<keyword evidence="7" id="KW-0408">Iron</keyword>
<evidence type="ECO:0000256" key="1">
    <source>
        <dbReference type="ARBA" id="ARBA00004496"/>
    </source>
</evidence>
<reference evidence="12 13" key="1">
    <citation type="journal article" date="2011" name="Stand. Genomic Sci.">
        <title>Complete genome sequence of Thermomonospora curvata type strain (B9).</title>
        <authorList>
            <person name="Chertkov O."/>
            <person name="Sikorski J."/>
            <person name="Nolan M."/>
            <person name="Lapidus A."/>
            <person name="Lucas S."/>
            <person name="Del Rio T.G."/>
            <person name="Tice H."/>
            <person name="Cheng J.F."/>
            <person name="Goodwin L."/>
            <person name="Pitluck S."/>
            <person name="Liolios K."/>
            <person name="Ivanova N."/>
            <person name="Mavromatis K."/>
            <person name="Mikhailova N."/>
            <person name="Ovchinnikova G."/>
            <person name="Pati A."/>
            <person name="Chen A."/>
            <person name="Palaniappan K."/>
            <person name="Djao O.D."/>
            <person name="Land M."/>
            <person name="Hauser L."/>
            <person name="Chang Y.J."/>
            <person name="Jeffries C.D."/>
            <person name="Brettin T."/>
            <person name="Han C."/>
            <person name="Detter J.C."/>
            <person name="Rohde M."/>
            <person name="Goker M."/>
            <person name="Woyke T."/>
            <person name="Bristow J."/>
            <person name="Eisen J.A."/>
            <person name="Markowitz V."/>
            <person name="Hugenholtz P."/>
            <person name="Klenk H.P."/>
            <person name="Kyrpides N.C."/>
        </authorList>
    </citation>
    <scope>NUCLEOTIDE SEQUENCE [LARGE SCALE GENOMIC DNA]</scope>
    <source>
        <strain evidence="13">ATCC 19995 / DSM 43183 / JCM 3096 / KCTC 9072 / NBRC 15933 / NCIMB 10081 / Henssen B9</strain>
    </source>
</reference>
<gene>
    <name evidence="12" type="ordered locus">Tcur_1937</name>
</gene>
<sequence>MAEELREAGLRVTAGRIALLQTVRDGDHLGAEAIADGVRGRIGHVSLQTVYEGLQALVAAGLVRRLEPGGWPARFDGRVGDGHHHLVCRACGALADVDRLAGRASCLTAAEDHGFSIEEAEVFFWGLCPACSPARGS</sequence>
<dbReference type="GO" id="GO:1900376">
    <property type="term" value="P:regulation of secondary metabolite biosynthetic process"/>
    <property type="evidence" value="ECO:0007669"/>
    <property type="project" value="TreeGrafter"/>
</dbReference>
<evidence type="ECO:0000256" key="7">
    <source>
        <dbReference type="ARBA" id="ARBA00023004"/>
    </source>
</evidence>
<dbReference type="GO" id="GO:0008270">
    <property type="term" value="F:zinc ion binding"/>
    <property type="evidence" value="ECO:0007669"/>
    <property type="project" value="TreeGrafter"/>
</dbReference>
<evidence type="ECO:0000256" key="5">
    <source>
        <dbReference type="ARBA" id="ARBA00022723"/>
    </source>
</evidence>
<dbReference type="KEGG" id="tcu:Tcur_1937"/>
<dbReference type="InterPro" id="IPR043135">
    <property type="entry name" value="Fur_C"/>
</dbReference>
<dbReference type="GO" id="GO:0005737">
    <property type="term" value="C:cytoplasm"/>
    <property type="evidence" value="ECO:0007669"/>
    <property type="project" value="UniProtKB-SubCell"/>
</dbReference>
<name>D1ADP6_THECD</name>
<comment type="subcellular location">
    <subcellularLocation>
        <location evidence="1">Cytoplasm</location>
    </subcellularLocation>
</comment>
<proteinExistence type="inferred from homology"/>
<evidence type="ECO:0000256" key="11">
    <source>
        <dbReference type="PIRSR" id="PIRSR602481-1"/>
    </source>
</evidence>
<keyword evidence="4" id="KW-0678">Repressor</keyword>
<keyword evidence="13" id="KW-1185">Reference proteome</keyword>
<keyword evidence="3" id="KW-0963">Cytoplasm</keyword>
<organism evidence="12 13">
    <name type="scientific">Thermomonospora curvata (strain ATCC 19995 / DSM 43183 / JCM 3096 / KCTC 9072 / NBRC 15933 / NCIMB 10081 / Henssen B9)</name>
    <dbReference type="NCBI Taxonomy" id="471852"/>
    <lineage>
        <taxon>Bacteria</taxon>
        <taxon>Bacillati</taxon>
        <taxon>Actinomycetota</taxon>
        <taxon>Actinomycetes</taxon>
        <taxon>Streptosporangiales</taxon>
        <taxon>Thermomonosporaceae</taxon>
        <taxon>Thermomonospora</taxon>
    </lineage>
</organism>
<feature type="binding site" evidence="11">
    <location>
        <position position="131"/>
    </location>
    <ligand>
        <name>Zn(2+)</name>
        <dbReference type="ChEBI" id="CHEBI:29105"/>
    </ligand>
</feature>
<keyword evidence="6 11" id="KW-0862">Zinc</keyword>
<dbReference type="GO" id="GO:0000976">
    <property type="term" value="F:transcription cis-regulatory region binding"/>
    <property type="evidence" value="ECO:0007669"/>
    <property type="project" value="TreeGrafter"/>
</dbReference>
<keyword evidence="9" id="KW-0238">DNA-binding</keyword>
<dbReference type="PANTHER" id="PTHR33202:SF18">
    <property type="entry name" value="TRANSCRIPTIONAL REGULATOR FURA"/>
    <property type="match status" value="1"/>
</dbReference>
<feature type="binding site" evidence="11">
    <location>
        <position position="128"/>
    </location>
    <ligand>
        <name>Zn(2+)</name>
        <dbReference type="ChEBI" id="CHEBI:29105"/>
    </ligand>
</feature>
<dbReference type="CDD" id="cd07153">
    <property type="entry name" value="Fur_like"/>
    <property type="match status" value="1"/>
</dbReference>
<accession>D1ADP6</accession>
<dbReference type="InterPro" id="IPR036388">
    <property type="entry name" value="WH-like_DNA-bd_sf"/>
</dbReference>
<evidence type="ECO:0000256" key="3">
    <source>
        <dbReference type="ARBA" id="ARBA00022490"/>
    </source>
</evidence>
<keyword evidence="5 11" id="KW-0479">Metal-binding</keyword>
<dbReference type="EMBL" id="CP001738">
    <property type="protein sequence ID" value="ACY97506.1"/>
    <property type="molecule type" value="Genomic_DNA"/>
</dbReference>
<dbReference type="GO" id="GO:0003700">
    <property type="term" value="F:DNA-binding transcription factor activity"/>
    <property type="evidence" value="ECO:0007669"/>
    <property type="project" value="InterPro"/>
</dbReference>
<dbReference type="eggNOG" id="COG0735">
    <property type="taxonomic scope" value="Bacteria"/>
</dbReference>
<evidence type="ECO:0000256" key="9">
    <source>
        <dbReference type="ARBA" id="ARBA00023125"/>
    </source>
</evidence>
<evidence type="ECO:0000313" key="13">
    <source>
        <dbReference type="Proteomes" id="UP000001918"/>
    </source>
</evidence>
<dbReference type="STRING" id="471852.Tcur_1937"/>
<evidence type="ECO:0000256" key="2">
    <source>
        <dbReference type="ARBA" id="ARBA00007957"/>
    </source>
</evidence>
<comment type="similarity">
    <text evidence="2">Belongs to the Fur family.</text>
</comment>
<evidence type="ECO:0000256" key="4">
    <source>
        <dbReference type="ARBA" id="ARBA00022491"/>
    </source>
</evidence>
<dbReference type="Gene3D" id="3.30.1490.190">
    <property type="match status" value="1"/>
</dbReference>
<comment type="cofactor">
    <cofactor evidence="11">
        <name>Zn(2+)</name>
        <dbReference type="ChEBI" id="CHEBI:29105"/>
    </cofactor>
    <text evidence="11">Binds 1 zinc ion per subunit.</text>
</comment>
<evidence type="ECO:0000256" key="10">
    <source>
        <dbReference type="ARBA" id="ARBA00023163"/>
    </source>
</evidence>
<protein>
    <submittedName>
        <fullName evidence="12">Ferric uptake regulator, Fur family</fullName>
    </submittedName>
</protein>
<feature type="binding site" evidence="11">
    <location>
        <position position="91"/>
    </location>
    <ligand>
        <name>Zn(2+)</name>
        <dbReference type="ChEBI" id="CHEBI:29105"/>
    </ligand>
</feature>
<dbReference type="InterPro" id="IPR002481">
    <property type="entry name" value="FUR"/>
</dbReference>
<dbReference type="Proteomes" id="UP000001918">
    <property type="component" value="Chromosome"/>
</dbReference>
<dbReference type="AlphaFoldDB" id="D1ADP6"/>
<keyword evidence="10" id="KW-0804">Transcription</keyword>
<evidence type="ECO:0000256" key="8">
    <source>
        <dbReference type="ARBA" id="ARBA00023015"/>
    </source>
</evidence>
<keyword evidence="8" id="KW-0805">Transcription regulation</keyword>
<dbReference type="HOGENOM" id="CLU_096072_4_0_11"/>
<dbReference type="Gene3D" id="1.10.10.10">
    <property type="entry name" value="Winged helix-like DNA-binding domain superfamily/Winged helix DNA-binding domain"/>
    <property type="match status" value="1"/>
</dbReference>
<evidence type="ECO:0000313" key="12">
    <source>
        <dbReference type="EMBL" id="ACY97506.1"/>
    </source>
</evidence>
<dbReference type="SUPFAM" id="SSF46785">
    <property type="entry name" value="Winged helix' DNA-binding domain"/>
    <property type="match status" value="1"/>
</dbReference>
<evidence type="ECO:0000256" key="6">
    <source>
        <dbReference type="ARBA" id="ARBA00022833"/>
    </source>
</evidence>
<dbReference type="GO" id="GO:0045892">
    <property type="term" value="P:negative regulation of DNA-templated transcription"/>
    <property type="evidence" value="ECO:0007669"/>
    <property type="project" value="TreeGrafter"/>
</dbReference>
<dbReference type="PANTHER" id="PTHR33202">
    <property type="entry name" value="ZINC UPTAKE REGULATION PROTEIN"/>
    <property type="match status" value="1"/>
</dbReference>